<protein>
    <submittedName>
        <fullName evidence="2">Uncharacterized protein</fullName>
    </submittedName>
</protein>
<evidence type="ECO:0000313" key="2">
    <source>
        <dbReference type="EMBL" id="DAG01543.1"/>
    </source>
</evidence>
<organism evidence="2">
    <name type="scientific">Siphoviridae sp. ctNHg2</name>
    <dbReference type="NCBI Taxonomy" id="2825467"/>
    <lineage>
        <taxon>Viruses</taxon>
        <taxon>Duplodnaviria</taxon>
        <taxon>Heunggongvirae</taxon>
        <taxon>Uroviricota</taxon>
        <taxon>Caudoviricetes</taxon>
    </lineage>
</organism>
<dbReference type="EMBL" id="BK016194">
    <property type="protein sequence ID" value="DAG01543.1"/>
    <property type="molecule type" value="Genomic_DNA"/>
</dbReference>
<name>A0A8S5V4K2_9CAUD</name>
<proteinExistence type="predicted"/>
<sequence length="93" mass="10874">MEGLFASLVNNKSLKKEQKKGVIDFGKFFLIEGALMHYLHQDREAIRGWTLEYVMEMMELLPAITGQNSYDEVKNKDKPDRKAIKNLKKDLER</sequence>
<reference evidence="2" key="1">
    <citation type="journal article" date="2021" name="Proc. Natl. Acad. Sci. U.S.A.">
        <title>A Catalog of Tens of Thousands of Viruses from Human Metagenomes Reveals Hidden Associations with Chronic Diseases.</title>
        <authorList>
            <person name="Tisza M.J."/>
            <person name="Buck C.B."/>
        </authorList>
    </citation>
    <scope>NUCLEOTIDE SEQUENCE</scope>
    <source>
        <strain evidence="2">CtNHg2</strain>
    </source>
</reference>
<accession>A0A8S5V4K2</accession>
<evidence type="ECO:0000256" key="1">
    <source>
        <dbReference type="SAM" id="MobiDB-lite"/>
    </source>
</evidence>
<feature type="compositionally biased region" description="Basic and acidic residues" evidence="1">
    <location>
        <begin position="71"/>
        <end position="93"/>
    </location>
</feature>
<feature type="region of interest" description="Disordered" evidence="1">
    <location>
        <begin position="70"/>
        <end position="93"/>
    </location>
</feature>